<keyword evidence="2" id="KW-0812">Transmembrane</keyword>
<dbReference type="GO" id="GO:0016042">
    <property type="term" value="P:lipid catabolic process"/>
    <property type="evidence" value="ECO:0007669"/>
    <property type="project" value="InterPro"/>
</dbReference>
<dbReference type="AlphaFoldDB" id="A0AB39BFI0"/>
<keyword evidence="2" id="KW-0472">Membrane</keyword>
<dbReference type="InterPro" id="IPR005152">
    <property type="entry name" value="Lipase_secreted"/>
</dbReference>
<name>A0AB39BFI0_9MICO</name>
<dbReference type="EMBL" id="CP162511">
    <property type="protein sequence ID" value="XDI05168.1"/>
    <property type="molecule type" value="Genomic_DNA"/>
</dbReference>
<feature type="transmembrane region" description="Helical" evidence="2">
    <location>
        <begin position="32"/>
        <end position="54"/>
    </location>
</feature>
<dbReference type="PIRSF" id="PIRSF029171">
    <property type="entry name" value="Esterase_LipA"/>
    <property type="match status" value="1"/>
</dbReference>
<feature type="region of interest" description="Disordered" evidence="1">
    <location>
        <begin position="1"/>
        <end position="28"/>
    </location>
</feature>
<dbReference type="Gene3D" id="3.40.50.1820">
    <property type="entry name" value="alpha/beta hydrolase"/>
    <property type="match status" value="2"/>
</dbReference>
<dbReference type="Pfam" id="PF03583">
    <property type="entry name" value="LIP"/>
    <property type="match status" value="1"/>
</dbReference>
<dbReference type="InterPro" id="IPR029058">
    <property type="entry name" value="AB_hydrolase_fold"/>
</dbReference>
<dbReference type="PANTHER" id="PTHR34853:SF1">
    <property type="entry name" value="LIPASE 5"/>
    <property type="match status" value="1"/>
</dbReference>
<accession>A0AB39BFI0</accession>
<evidence type="ECO:0000256" key="2">
    <source>
        <dbReference type="SAM" id="Phobius"/>
    </source>
</evidence>
<proteinExistence type="predicted"/>
<organism evidence="3">
    <name type="scientific">Herbiconiux sp. A18JL235</name>
    <dbReference type="NCBI Taxonomy" id="3152363"/>
    <lineage>
        <taxon>Bacteria</taxon>
        <taxon>Bacillati</taxon>
        <taxon>Actinomycetota</taxon>
        <taxon>Actinomycetes</taxon>
        <taxon>Micrococcales</taxon>
        <taxon>Microbacteriaceae</taxon>
        <taxon>Herbiconiux</taxon>
    </lineage>
</organism>
<gene>
    <name evidence="3" type="ORF">ABFY20_17890</name>
</gene>
<protein>
    <submittedName>
        <fullName evidence="3">Alpha/beta fold hydrolase</fullName>
    </submittedName>
</protein>
<sequence>MSERHERPEAPTPVREARPAREGTAPHRTRRVVGVAALAVGLTVAVVVGLGLAATSWSTGIRLGEGAVEEATEQPFYTLPSPVAGATPGTLLRSEPIASAPPGAVAWRVLYHSTDVLGNDIVVSGVVVAPDAEPPQGGWPVVSWAHPTTGSAERCAPSVGIDPFDLIEGLDDLLDAGYVVAATDYSGMGVAGPDSYLVGVTEGNNVLDAARAARSLDGVGAGDELVLWGHSQGGQAALFAAERAGSYAPELQLKAVGVAAPATDLVALLKADIGDVSGVTIGAYAFTAYSSVYGPSTPGAELDTILTPAAVEAAPRMNELCLLGQNSELHTIGSPLIGGFLSGDPGTTEPWATLLEENTPGSSGQPLPVPLFVAQGDVDELVRPEITAAFVDKQRAAGTEVTYETLENTGHGLVADRAMPGLMRWLGSLGLPD</sequence>
<dbReference type="PANTHER" id="PTHR34853">
    <property type="match status" value="1"/>
</dbReference>
<evidence type="ECO:0000313" key="3">
    <source>
        <dbReference type="EMBL" id="XDI05168.1"/>
    </source>
</evidence>
<feature type="compositionally biased region" description="Basic and acidic residues" evidence="1">
    <location>
        <begin position="1"/>
        <end position="25"/>
    </location>
</feature>
<dbReference type="GO" id="GO:0004806">
    <property type="term" value="F:triacylglycerol lipase activity"/>
    <property type="evidence" value="ECO:0007669"/>
    <property type="project" value="InterPro"/>
</dbReference>
<evidence type="ECO:0000256" key="1">
    <source>
        <dbReference type="SAM" id="MobiDB-lite"/>
    </source>
</evidence>
<keyword evidence="2" id="KW-1133">Transmembrane helix</keyword>
<reference evidence="3" key="1">
    <citation type="submission" date="2024-05" db="EMBL/GenBank/DDBJ databases">
        <title>Herbiconiux sp. A18JL235.</title>
        <authorList>
            <person name="Zhang G."/>
        </authorList>
    </citation>
    <scope>NUCLEOTIDE SEQUENCE</scope>
    <source>
        <strain evidence="3">A18JL235</strain>
    </source>
</reference>
<keyword evidence="3" id="KW-0378">Hydrolase</keyword>
<dbReference type="SUPFAM" id="SSF53474">
    <property type="entry name" value="alpha/beta-Hydrolases"/>
    <property type="match status" value="1"/>
</dbReference>
<dbReference type="RefSeq" id="WP_368497552.1">
    <property type="nucleotide sequence ID" value="NZ_CP162511.1"/>
</dbReference>